<dbReference type="PANTHER" id="PTHR43045">
    <property type="entry name" value="SHIKIMATE TRANSPORTER"/>
    <property type="match status" value="1"/>
</dbReference>
<keyword evidence="4" id="KW-1003">Cell membrane</keyword>
<dbReference type="Pfam" id="PF00083">
    <property type="entry name" value="Sugar_tr"/>
    <property type="match status" value="1"/>
</dbReference>
<dbReference type="InterPro" id="IPR036259">
    <property type="entry name" value="MFS_trans_sf"/>
</dbReference>
<dbReference type="Pfam" id="PF07690">
    <property type="entry name" value="MFS_1"/>
    <property type="match status" value="1"/>
</dbReference>
<evidence type="ECO:0000313" key="15">
    <source>
        <dbReference type="Proteomes" id="UP000235598"/>
    </source>
</evidence>
<dbReference type="Proteomes" id="UP000235598">
    <property type="component" value="Unassembled WGS sequence"/>
</dbReference>
<keyword evidence="16" id="KW-1185">Reference proteome</keyword>
<evidence type="ECO:0000256" key="10">
    <source>
        <dbReference type="ARBA" id="ARBA00039918"/>
    </source>
</evidence>
<evidence type="ECO:0000256" key="3">
    <source>
        <dbReference type="ARBA" id="ARBA00022448"/>
    </source>
</evidence>
<feature type="transmembrane region" description="Helical" evidence="11">
    <location>
        <begin position="195"/>
        <end position="214"/>
    </location>
</feature>
<dbReference type="RefSeq" id="WP_102238520.1">
    <property type="nucleotide sequence ID" value="NZ_BAAAIM010000004.1"/>
</dbReference>
<dbReference type="GO" id="GO:0005886">
    <property type="term" value="C:plasma membrane"/>
    <property type="evidence" value="ECO:0007669"/>
    <property type="project" value="UniProtKB-SubCell"/>
</dbReference>
<keyword evidence="6" id="KW-0769">Symport</keyword>
<feature type="transmembrane region" description="Helical" evidence="11">
    <location>
        <begin position="407"/>
        <end position="428"/>
    </location>
</feature>
<dbReference type="InterPro" id="IPR011701">
    <property type="entry name" value="MFS"/>
</dbReference>
<evidence type="ECO:0000313" key="16">
    <source>
        <dbReference type="Proteomes" id="UP000809290"/>
    </source>
</evidence>
<dbReference type="GO" id="GO:0015293">
    <property type="term" value="F:symporter activity"/>
    <property type="evidence" value="ECO:0007669"/>
    <property type="project" value="UniProtKB-KW"/>
</dbReference>
<dbReference type="FunFam" id="1.20.1250.20:FF:000001">
    <property type="entry name" value="Dicarboxylate MFS transporter"/>
    <property type="match status" value="1"/>
</dbReference>
<dbReference type="EMBL" id="JAFBCP010000001">
    <property type="protein sequence ID" value="MBM7816815.1"/>
    <property type="molecule type" value="Genomic_DNA"/>
</dbReference>
<comment type="function">
    <text evidence="9">May be a proton symporter involved in the uptake of osmolytes such as proline and glycine betaine.</text>
</comment>
<comment type="subcellular location">
    <subcellularLocation>
        <location evidence="1">Cell membrane</location>
        <topology evidence="1">Multi-pass membrane protein</topology>
    </subcellularLocation>
</comment>
<name>A0A2N6VMY6_9MICO</name>
<dbReference type="AlphaFoldDB" id="A0A2N6VMY6"/>
<dbReference type="SUPFAM" id="SSF103473">
    <property type="entry name" value="MFS general substrate transporter"/>
    <property type="match status" value="1"/>
</dbReference>
<gene>
    <name evidence="14" type="ORF">CJ199_05575</name>
    <name evidence="13" type="ORF">JOE56_001509</name>
</gene>
<keyword evidence="3" id="KW-0813">Transport</keyword>
<feature type="transmembrane region" description="Helical" evidence="11">
    <location>
        <begin position="120"/>
        <end position="139"/>
    </location>
</feature>
<evidence type="ECO:0000256" key="8">
    <source>
        <dbReference type="ARBA" id="ARBA00023136"/>
    </source>
</evidence>
<evidence type="ECO:0000256" key="5">
    <source>
        <dbReference type="ARBA" id="ARBA00022692"/>
    </source>
</evidence>
<dbReference type="Proteomes" id="UP000809290">
    <property type="component" value="Unassembled WGS sequence"/>
</dbReference>
<comment type="similarity">
    <text evidence="2">Belongs to the major facilitator superfamily. Metabolite:H+ Symporter (MHS) family (TC 2.A.1.6) family.</text>
</comment>
<proteinExistence type="inferred from homology"/>
<evidence type="ECO:0000256" key="7">
    <source>
        <dbReference type="ARBA" id="ARBA00022989"/>
    </source>
</evidence>
<evidence type="ECO:0000256" key="6">
    <source>
        <dbReference type="ARBA" id="ARBA00022847"/>
    </source>
</evidence>
<feature type="transmembrane region" description="Helical" evidence="11">
    <location>
        <begin position="60"/>
        <end position="84"/>
    </location>
</feature>
<evidence type="ECO:0000256" key="4">
    <source>
        <dbReference type="ARBA" id="ARBA00022475"/>
    </source>
</evidence>
<feature type="transmembrane region" description="Helical" evidence="11">
    <location>
        <begin position="380"/>
        <end position="401"/>
    </location>
</feature>
<dbReference type="PANTHER" id="PTHR43045:SF1">
    <property type="entry name" value="SHIKIMATE TRANSPORTER"/>
    <property type="match status" value="1"/>
</dbReference>
<feature type="transmembrane region" description="Helical" evidence="11">
    <location>
        <begin position="339"/>
        <end position="359"/>
    </location>
</feature>
<accession>A0A2N6VMY6</accession>
<feature type="transmembrane region" description="Helical" evidence="11">
    <location>
        <begin position="314"/>
        <end position="333"/>
    </location>
</feature>
<evidence type="ECO:0000256" key="1">
    <source>
        <dbReference type="ARBA" id="ARBA00004651"/>
    </source>
</evidence>
<protein>
    <recommendedName>
        <fullName evidence="10">Putative proline/betaine transporter</fullName>
    </recommendedName>
</protein>
<evidence type="ECO:0000256" key="9">
    <source>
        <dbReference type="ARBA" id="ARBA00037295"/>
    </source>
</evidence>
<evidence type="ECO:0000256" key="11">
    <source>
        <dbReference type="SAM" id="Phobius"/>
    </source>
</evidence>
<feature type="domain" description="Major facilitator superfamily (MFS) profile" evidence="12">
    <location>
        <begin position="23"/>
        <end position="429"/>
    </location>
</feature>
<feature type="transmembrane region" description="Helical" evidence="11">
    <location>
        <begin position="285"/>
        <end position="307"/>
    </location>
</feature>
<evidence type="ECO:0000313" key="14">
    <source>
        <dbReference type="EMBL" id="PMD05486.1"/>
    </source>
</evidence>
<feature type="transmembrane region" description="Helical" evidence="11">
    <location>
        <begin position="35"/>
        <end position="54"/>
    </location>
</feature>
<keyword evidence="7 11" id="KW-1133">Transmembrane helix</keyword>
<feature type="transmembrane region" description="Helical" evidence="11">
    <location>
        <begin position="160"/>
        <end position="183"/>
    </location>
</feature>
<feature type="transmembrane region" description="Helical" evidence="11">
    <location>
        <begin position="96"/>
        <end position="114"/>
    </location>
</feature>
<keyword evidence="5 11" id="KW-0812">Transmembrane</keyword>
<dbReference type="CDD" id="cd17369">
    <property type="entry name" value="MFS_ShiA_like"/>
    <property type="match status" value="1"/>
</dbReference>
<evidence type="ECO:0000313" key="13">
    <source>
        <dbReference type="EMBL" id="MBM7816815.1"/>
    </source>
</evidence>
<feature type="transmembrane region" description="Helical" evidence="11">
    <location>
        <begin position="249"/>
        <end position="273"/>
    </location>
</feature>
<dbReference type="InterPro" id="IPR020846">
    <property type="entry name" value="MFS_dom"/>
</dbReference>
<reference evidence="14 15" key="1">
    <citation type="submission" date="2017-09" db="EMBL/GenBank/DDBJ databases">
        <title>Bacterial strain isolated from the female urinary microbiota.</title>
        <authorList>
            <person name="Thomas-White K."/>
            <person name="Kumar N."/>
            <person name="Forster S."/>
            <person name="Putonti C."/>
            <person name="Lawley T."/>
            <person name="Wolfe A.J."/>
        </authorList>
    </citation>
    <scope>NUCLEOTIDE SEQUENCE [LARGE SCALE GENOMIC DNA]</scope>
    <source>
        <strain evidence="14 15">UMB1301</strain>
    </source>
</reference>
<evidence type="ECO:0000256" key="2">
    <source>
        <dbReference type="ARBA" id="ARBA00008240"/>
    </source>
</evidence>
<dbReference type="EMBL" id="PNHK01000002">
    <property type="protein sequence ID" value="PMD05486.1"/>
    <property type="molecule type" value="Genomic_DNA"/>
</dbReference>
<keyword evidence="8 11" id="KW-0472">Membrane</keyword>
<evidence type="ECO:0000259" key="12">
    <source>
        <dbReference type="PROSITE" id="PS50850"/>
    </source>
</evidence>
<dbReference type="Gene3D" id="1.20.1250.20">
    <property type="entry name" value="MFS general substrate transporter like domains"/>
    <property type="match status" value="2"/>
</dbReference>
<comment type="caution">
    <text evidence="14">The sequence shown here is derived from an EMBL/GenBank/DDBJ whole genome shotgun (WGS) entry which is preliminary data.</text>
</comment>
<dbReference type="InterPro" id="IPR005828">
    <property type="entry name" value="MFS_sugar_transport-like"/>
</dbReference>
<dbReference type="PROSITE" id="PS50850">
    <property type="entry name" value="MFS"/>
    <property type="match status" value="1"/>
</dbReference>
<dbReference type="OrthoDB" id="8953821at2"/>
<organism evidence="14 15">
    <name type="scientific">Brevibacterium paucivorans</name>
    <dbReference type="NCBI Taxonomy" id="170994"/>
    <lineage>
        <taxon>Bacteria</taxon>
        <taxon>Bacillati</taxon>
        <taxon>Actinomycetota</taxon>
        <taxon>Actinomycetes</taxon>
        <taxon>Micrococcales</taxon>
        <taxon>Brevibacteriaceae</taxon>
        <taxon>Brevibacterium</taxon>
    </lineage>
</organism>
<reference evidence="13 16" key="2">
    <citation type="submission" date="2021-01" db="EMBL/GenBank/DDBJ databases">
        <title>Sequencing the genomes of 1000 actinobacteria strains.</title>
        <authorList>
            <person name="Klenk H.-P."/>
        </authorList>
    </citation>
    <scope>NUCLEOTIDE SEQUENCE [LARGE SCALE GENOMIC DNA]</scope>
    <source>
        <strain evidence="13 16">DSM 13657</strain>
    </source>
</reference>
<sequence length="433" mass="45921">MTHSPTGTTAPPDRKTGDNPAKVAFASFIGTTVEWYDYFLFGTAAVLVLNTQFFPSLNPLAGQLASLATFGVAFVARPLGGLIFGHFGDRLSRKSMLVLSLLMMGSSTFLIGALPNYETIGIAAPILLVVLRIIQGFAVGGEWGGAILMAVEHAPKHKRAFYGSWPQAGVPAGSVLSSLVFFTVQLMPDEQFFAWGWRIPFLLSAVLVGIGLFIRMKLEESPEFAEVKDTGSEAEVPVFEVVRTSKKSLLIGIFCLVGSNTLFYLATVYLLSWAPANTNLSRGDVLLAIAVGAAADVIAIPAVATFADRHGRRTMMVVGNIVTALAAYPIFLAMSTGTVWGAMLAMMLAFPIAHSIVYATSSGFVAHLFPPKVRYTGSSVAYQVGGLISSAPAPVISTLLYAQFGTWAAVAGYLVVANLIAAAFCALADKDES</sequence>